<dbReference type="GO" id="GO:0006313">
    <property type="term" value="P:DNA transposition"/>
    <property type="evidence" value="ECO:0007669"/>
    <property type="project" value="InterPro"/>
</dbReference>
<protein>
    <submittedName>
        <fullName evidence="3">IS5 family transposase</fullName>
    </submittedName>
</protein>
<evidence type="ECO:0000313" key="4">
    <source>
        <dbReference type="Proteomes" id="UP000249467"/>
    </source>
</evidence>
<name>A0A2W4W4U2_9CYAN</name>
<dbReference type="AlphaFoldDB" id="A0A2W4W4U2"/>
<comment type="caution">
    <text evidence="3">The sequence shown here is derived from an EMBL/GenBank/DDBJ whole genome shotgun (WGS) entry which is preliminary data.</text>
</comment>
<dbReference type="GO" id="GO:0004803">
    <property type="term" value="F:transposase activity"/>
    <property type="evidence" value="ECO:0007669"/>
    <property type="project" value="InterPro"/>
</dbReference>
<dbReference type="NCBIfam" id="NF033580">
    <property type="entry name" value="transpos_IS5_3"/>
    <property type="match status" value="1"/>
</dbReference>
<evidence type="ECO:0000259" key="1">
    <source>
        <dbReference type="Pfam" id="PF01609"/>
    </source>
</evidence>
<reference evidence="3 4" key="2">
    <citation type="submission" date="2018-06" db="EMBL/GenBank/DDBJ databases">
        <title>Metagenomic assembly of (sub)arctic Cyanobacteria and their associated microbiome from non-axenic cultures.</title>
        <authorList>
            <person name="Baurain D."/>
        </authorList>
    </citation>
    <scope>NUCLEOTIDE SEQUENCE [LARGE SCALE GENOMIC DNA]</scope>
    <source>
        <strain evidence="3">ULC066bin1</strain>
    </source>
</reference>
<accession>A0A2W4W4U2</accession>
<reference evidence="3 4" key="1">
    <citation type="submission" date="2018-04" db="EMBL/GenBank/DDBJ databases">
        <authorList>
            <person name="Go L.Y."/>
            <person name="Mitchell J.A."/>
        </authorList>
    </citation>
    <scope>NUCLEOTIDE SEQUENCE [LARGE SCALE GENOMIC DNA]</scope>
    <source>
        <strain evidence="3">ULC066bin1</strain>
    </source>
</reference>
<proteinExistence type="predicted"/>
<dbReference type="InterPro" id="IPR002559">
    <property type="entry name" value="Transposase_11"/>
</dbReference>
<dbReference type="InterPro" id="IPR025161">
    <property type="entry name" value="IS402-like_dom"/>
</dbReference>
<dbReference type="PANTHER" id="PTHR30007">
    <property type="entry name" value="PHP DOMAIN PROTEIN"/>
    <property type="match status" value="1"/>
</dbReference>
<dbReference type="EMBL" id="QBML01000034">
    <property type="protein sequence ID" value="PZO37069.1"/>
    <property type="molecule type" value="Genomic_DNA"/>
</dbReference>
<sequence length="268" mass="31011">MEAPKKSYPTDITDNQWELIKDLIPVAGKGGRKRTVDIRAILNGIFYINGSGCAWRMLPHDFPIWQTVYHYFRHWRITNTWQEINAKLQQWYRVSEGKESTPSAGCIDSQSTKIASRLASPEAVGIDGSKFVNGRKRHILVDTLGLLLIVVVTVTNLDDRKGATMLLEKINQIRDRFPRLSTIWVDRGYRGKAFILAILHTFDWCLQVVVPAAGQKGFVVQQKRWVVERTFAWFSRFRRLNREYEILPETSEAFFYVGMIHILLNRLA</sequence>
<dbReference type="PANTHER" id="PTHR30007:SF0">
    <property type="entry name" value="TRANSPOSASE"/>
    <property type="match status" value="1"/>
</dbReference>
<feature type="domain" description="Insertion element IS402-like" evidence="2">
    <location>
        <begin position="12"/>
        <end position="84"/>
    </location>
</feature>
<organism evidence="3 4">
    <name type="scientific">Pseudanabaena frigida</name>
    <dbReference type="NCBI Taxonomy" id="945775"/>
    <lineage>
        <taxon>Bacteria</taxon>
        <taxon>Bacillati</taxon>
        <taxon>Cyanobacteriota</taxon>
        <taxon>Cyanophyceae</taxon>
        <taxon>Pseudanabaenales</taxon>
        <taxon>Pseudanabaenaceae</taxon>
        <taxon>Pseudanabaena</taxon>
    </lineage>
</organism>
<dbReference type="Proteomes" id="UP000249467">
    <property type="component" value="Unassembled WGS sequence"/>
</dbReference>
<evidence type="ECO:0000313" key="3">
    <source>
        <dbReference type="EMBL" id="PZO37069.1"/>
    </source>
</evidence>
<dbReference type="GO" id="GO:0003677">
    <property type="term" value="F:DNA binding"/>
    <property type="evidence" value="ECO:0007669"/>
    <property type="project" value="InterPro"/>
</dbReference>
<feature type="domain" description="Transposase IS4-like" evidence="1">
    <location>
        <begin position="100"/>
        <end position="255"/>
    </location>
</feature>
<gene>
    <name evidence="3" type="ORF">DCF19_19780</name>
</gene>
<dbReference type="Pfam" id="PF13340">
    <property type="entry name" value="DUF4096"/>
    <property type="match status" value="1"/>
</dbReference>
<evidence type="ECO:0000259" key="2">
    <source>
        <dbReference type="Pfam" id="PF13340"/>
    </source>
</evidence>
<dbReference type="Pfam" id="PF01609">
    <property type="entry name" value="DDE_Tnp_1"/>
    <property type="match status" value="1"/>
</dbReference>